<name>A0ACB9JZ28_9ASTR</name>
<comment type="caution">
    <text evidence="1">The sequence shown here is derived from an EMBL/GenBank/DDBJ whole genome shotgun (WGS) entry which is preliminary data.</text>
</comment>
<reference evidence="2" key="1">
    <citation type="journal article" date="2022" name="Mol. Ecol. Resour.">
        <title>The genomes of chicory, endive, great burdock and yacon provide insights into Asteraceae palaeo-polyploidization history and plant inulin production.</title>
        <authorList>
            <person name="Fan W."/>
            <person name="Wang S."/>
            <person name="Wang H."/>
            <person name="Wang A."/>
            <person name="Jiang F."/>
            <person name="Liu H."/>
            <person name="Zhao H."/>
            <person name="Xu D."/>
            <person name="Zhang Y."/>
        </authorList>
    </citation>
    <scope>NUCLEOTIDE SEQUENCE [LARGE SCALE GENOMIC DNA]</scope>
    <source>
        <strain evidence="2">cv. Yunnan</strain>
    </source>
</reference>
<evidence type="ECO:0000313" key="2">
    <source>
        <dbReference type="Proteomes" id="UP001056120"/>
    </source>
</evidence>
<accession>A0ACB9JZ28</accession>
<keyword evidence="2" id="KW-1185">Reference proteome</keyword>
<protein>
    <submittedName>
        <fullName evidence="1">Uncharacterized protein</fullName>
    </submittedName>
</protein>
<proteinExistence type="predicted"/>
<evidence type="ECO:0000313" key="1">
    <source>
        <dbReference type="EMBL" id="KAI3825264.1"/>
    </source>
</evidence>
<sequence length="168" mass="18655">MPHEEEPGQVSESEPEEETEEELVGDAEGANFDTDSGETVPYSITYVEDTSSEERALSSTDTELLPKRHCLLNQLEFEVSSHQLQGMVDLADLALWSLHGRVAVGETRLTAVEHEVIAAEQRNERVNERLDSFAALTIVNTMLLAFVLLEDGSLRFTISAHCRRAVPT</sequence>
<dbReference type="Proteomes" id="UP001056120">
    <property type="component" value="Linkage Group LG02"/>
</dbReference>
<gene>
    <name evidence="1" type="ORF">L1987_06745</name>
</gene>
<dbReference type="EMBL" id="CM042019">
    <property type="protein sequence ID" value="KAI3825264.1"/>
    <property type="molecule type" value="Genomic_DNA"/>
</dbReference>
<organism evidence="1 2">
    <name type="scientific">Smallanthus sonchifolius</name>
    <dbReference type="NCBI Taxonomy" id="185202"/>
    <lineage>
        <taxon>Eukaryota</taxon>
        <taxon>Viridiplantae</taxon>
        <taxon>Streptophyta</taxon>
        <taxon>Embryophyta</taxon>
        <taxon>Tracheophyta</taxon>
        <taxon>Spermatophyta</taxon>
        <taxon>Magnoliopsida</taxon>
        <taxon>eudicotyledons</taxon>
        <taxon>Gunneridae</taxon>
        <taxon>Pentapetalae</taxon>
        <taxon>asterids</taxon>
        <taxon>campanulids</taxon>
        <taxon>Asterales</taxon>
        <taxon>Asteraceae</taxon>
        <taxon>Asteroideae</taxon>
        <taxon>Heliantheae alliance</taxon>
        <taxon>Millerieae</taxon>
        <taxon>Smallanthus</taxon>
    </lineage>
</organism>
<reference evidence="1 2" key="2">
    <citation type="journal article" date="2022" name="Mol. Ecol. Resour.">
        <title>The genomes of chicory, endive, great burdock and yacon provide insights into Asteraceae paleo-polyploidization history and plant inulin production.</title>
        <authorList>
            <person name="Fan W."/>
            <person name="Wang S."/>
            <person name="Wang H."/>
            <person name="Wang A."/>
            <person name="Jiang F."/>
            <person name="Liu H."/>
            <person name="Zhao H."/>
            <person name="Xu D."/>
            <person name="Zhang Y."/>
        </authorList>
    </citation>
    <scope>NUCLEOTIDE SEQUENCE [LARGE SCALE GENOMIC DNA]</scope>
    <source>
        <strain evidence="2">cv. Yunnan</strain>
        <tissue evidence="1">Leaves</tissue>
    </source>
</reference>